<dbReference type="EMBL" id="JASSZA010000002">
    <property type="protein sequence ID" value="KAK2116635.1"/>
    <property type="molecule type" value="Genomic_DNA"/>
</dbReference>
<evidence type="ECO:0000313" key="3">
    <source>
        <dbReference type="Proteomes" id="UP001266305"/>
    </source>
</evidence>
<dbReference type="Proteomes" id="UP001266305">
    <property type="component" value="Unassembled WGS sequence"/>
</dbReference>
<proteinExistence type="predicted"/>
<name>A0ABQ9W5B0_SAGOE</name>
<evidence type="ECO:0000313" key="2">
    <source>
        <dbReference type="EMBL" id="KAK2116635.1"/>
    </source>
</evidence>
<protein>
    <submittedName>
        <fullName evidence="2">Uncharacterized protein</fullName>
    </submittedName>
</protein>
<reference evidence="2 3" key="1">
    <citation type="submission" date="2023-05" db="EMBL/GenBank/DDBJ databases">
        <title>B98-5 Cell Line De Novo Hybrid Assembly: An Optical Mapping Approach.</title>
        <authorList>
            <person name="Kananen K."/>
            <person name="Auerbach J.A."/>
            <person name="Kautto E."/>
            <person name="Blachly J.S."/>
        </authorList>
    </citation>
    <scope>NUCLEOTIDE SEQUENCE [LARGE SCALE GENOMIC DNA]</scope>
    <source>
        <strain evidence="2">B95-8</strain>
        <tissue evidence="2">Cell line</tissue>
    </source>
</reference>
<evidence type="ECO:0000256" key="1">
    <source>
        <dbReference type="SAM" id="MobiDB-lite"/>
    </source>
</evidence>
<comment type="caution">
    <text evidence="2">The sequence shown here is derived from an EMBL/GenBank/DDBJ whole genome shotgun (WGS) entry which is preliminary data.</text>
</comment>
<accession>A0ABQ9W5B0</accession>
<sequence length="116" mass="12866">MAAPEPAAADTLPPGHIKTKSEDVKTSREIRLHLMPQGQADRDYSPLLKTLGVSVDRVRQLALRHQPQDHIITSAILQDLSLGGKEELAMAVWKELMVALRDLLAHGLCLFLRDEP</sequence>
<feature type="region of interest" description="Disordered" evidence="1">
    <location>
        <begin position="1"/>
        <end position="23"/>
    </location>
</feature>
<keyword evidence="3" id="KW-1185">Reference proteome</keyword>
<organism evidence="2 3">
    <name type="scientific">Saguinus oedipus</name>
    <name type="common">Cotton-top tamarin</name>
    <name type="synonym">Oedipomidas oedipus</name>
    <dbReference type="NCBI Taxonomy" id="9490"/>
    <lineage>
        <taxon>Eukaryota</taxon>
        <taxon>Metazoa</taxon>
        <taxon>Chordata</taxon>
        <taxon>Craniata</taxon>
        <taxon>Vertebrata</taxon>
        <taxon>Euteleostomi</taxon>
        <taxon>Mammalia</taxon>
        <taxon>Eutheria</taxon>
        <taxon>Euarchontoglires</taxon>
        <taxon>Primates</taxon>
        <taxon>Haplorrhini</taxon>
        <taxon>Platyrrhini</taxon>
        <taxon>Cebidae</taxon>
        <taxon>Callitrichinae</taxon>
        <taxon>Saguinus</taxon>
    </lineage>
</organism>
<gene>
    <name evidence="2" type="ORF">P7K49_003521</name>
</gene>